<gene>
    <name evidence="3" type="ORF">MAR_006898</name>
</gene>
<feature type="transmembrane region" description="Helical" evidence="2">
    <location>
        <begin position="43"/>
        <end position="67"/>
    </location>
</feature>
<accession>A0ABY7DCE1</accession>
<sequence>GTNATVTDPVVWFSCKVVPFDSTVYATKWTRLVVDAESVASEVSMWIIIGAVLGAIALLLIVLGILYRFGFFKRSKKHYQIKQMKRESLYNRMSQRMSTMGRRTDNPPYDAMGTGESNTSLN</sequence>
<evidence type="ECO:0000313" key="4">
    <source>
        <dbReference type="Proteomes" id="UP001164746"/>
    </source>
</evidence>
<proteinExistence type="predicted"/>
<evidence type="ECO:0000256" key="1">
    <source>
        <dbReference type="SAM" id="MobiDB-lite"/>
    </source>
</evidence>
<dbReference type="InterPro" id="IPR018184">
    <property type="entry name" value="Integrin_alpha_C_CS"/>
</dbReference>
<dbReference type="EMBL" id="CP111012">
    <property type="protein sequence ID" value="WAQ94427.1"/>
    <property type="molecule type" value="Genomic_DNA"/>
</dbReference>
<feature type="non-terminal residue" evidence="3">
    <location>
        <position position="1"/>
    </location>
</feature>
<keyword evidence="2" id="KW-1133">Transmembrane helix</keyword>
<organism evidence="3 4">
    <name type="scientific">Mya arenaria</name>
    <name type="common">Soft-shell clam</name>
    <dbReference type="NCBI Taxonomy" id="6604"/>
    <lineage>
        <taxon>Eukaryota</taxon>
        <taxon>Metazoa</taxon>
        <taxon>Spiralia</taxon>
        <taxon>Lophotrochozoa</taxon>
        <taxon>Mollusca</taxon>
        <taxon>Bivalvia</taxon>
        <taxon>Autobranchia</taxon>
        <taxon>Heteroconchia</taxon>
        <taxon>Euheterodonta</taxon>
        <taxon>Imparidentia</taxon>
        <taxon>Neoheterodontei</taxon>
        <taxon>Myida</taxon>
        <taxon>Myoidea</taxon>
        <taxon>Myidae</taxon>
        <taxon>Mya</taxon>
    </lineage>
</organism>
<protein>
    <submittedName>
        <fullName evidence="3">Uncharacterized protein</fullName>
    </submittedName>
</protein>
<keyword evidence="4" id="KW-1185">Reference proteome</keyword>
<dbReference type="Gene3D" id="1.20.5.930">
    <property type="entry name" value="Bicelle-embedded integrin alpha(iib) transmembrane segment"/>
    <property type="match status" value="1"/>
</dbReference>
<evidence type="ECO:0000313" key="3">
    <source>
        <dbReference type="EMBL" id="WAQ94427.1"/>
    </source>
</evidence>
<dbReference type="Proteomes" id="UP001164746">
    <property type="component" value="Chromosome 1"/>
</dbReference>
<name>A0ABY7DCE1_MYAAR</name>
<keyword evidence="2" id="KW-0812">Transmembrane</keyword>
<keyword evidence="2" id="KW-0472">Membrane</keyword>
<dbReference type="PROSITE" id="PS00242">
    <property type="entry name" value="INTEGRIN_ALPHA"/>
    <property type="match status" value="1"/>
</dbReference>
<reference evidence="3" key="1">
    <citation type="submission" date="2022-11" db="EMBL/GenBank/DDBJ databases">
        <title>Centuries of genome instability and evolution in soft-shell clam transmissible cancer (bioRxiv).</title>
        <authorList>
            <person name="Hart S.F.M."/>
            <person name="Yonemitsu M.A."/>
            <person name="Giersch R.M."/>
            <person name="Beal B.F."/>
            <person name="Arriagada G."/>
            <person name="Davis B.W."/>
            <person name="Ostrander E.A."/>
            <person name="Goff S.P."/>
            <person name="Metzger M.J."/>
        </authorList>
    </citation>
    <scope>NUCLEOTIDE SEQUENCE</scope>
    <source>
        <strain evidence="3">MELC-2E11</strain>
        <tissue evidence="3">Siphon/mantle</tissue>
    </source>
</reference>
<evidence type="ECO:0000256" key="2">
    <source>
        <dbReference type="SAM" id="Phobius"/>
    </source>
</evidence>
<feature type="region of interest" description="Disordered" evidence="1">
    <location>
        <begin position="96"/>
        <end position="122"/>
    </location>
</feature>